<proteinExistence type="predicted"/>
<sequence>MEKLLLKKAKLLSREDLKLFAGGYSCAVFESNIGLTATAASIRASEDAQAYVSGH</sequence>
<reference evidence="1 2" key="1">
    <citation type="submission" date="2023-06" db="EMBL/GenBank/DDBJ databases">
        <title>Nosocomial Elizabethkingia miricola genome.</title>
        <authorList>
            <person name="Morgado S."/>
            <person name="Fonseca E."/>
            <person name="Freitas F."/>
            <person name="Vicente A.C."/>
        </authorList>
    </citation>
    <scope>NUCLEOTIDE SEQUENCE [LARGE SCALE GENOMIC DNA]</scope>
    <source>
        <strain evidence="1 2">EM15</strain>
    </source>
</reference>
<accession>A0ABD5B9S4</accession>
<evidence type="ECO:0000313" key="1">
    <source>
        <dbReference type="EMBL" id="MDQ8750490.1"/>
    </source>
</evidence>
<dbReference type="EMBL" id="JAUCQJ010000005">
    <property type="protein sequence ID" value="MDQ8750490.1"/>
    <property type="molecule type" value="Genomic_DNA"/>
</dbReference>
<gene>
    <name evidence="1" type="ORF">QT385_17675</name>
</gene>
<organism evidence="1 2">
    <name type="scientific">Elizabethkingia miricola</name>
    <name type="common">Chryseobacterium miricola</name>
    <dbReference type="NCBI Taxonomy" id="172045"/>
    <lineage>
        <taxon>Bacteria</taxon>
        <taxon>Pseudomonadati</taxon>
        <taxon>Bacteroidota</taxon>
        <taxon>Flavobacteriia</taxon>
        <taxon>Flavobacteriales</taxon>
        <taxon>Weeksellaceae</taxon>
        <taxon>Elizabethkingia</taxon>
    </lineage>
</organism>
<dbReference type="RefSeq" id="WP_179124347.1">
    <property type="nucleotide sequence ID" value="NZ_JAUCQJ010000005.1"/>
</dbReference>
<evidence type="ECO:0008006" key="3">
    <source>
        <dbReference type="Google" id="ProtNLM"/>
    </source>
</evidence>
<comment type="caution">
    <text evidence="1">The sequence shown here is derived from an EMBL/GenBank/DDBJ whole genome shotgun (WGS) entry which is preliminary data.</text>
</comment>
<dbReference type="Proteomes" id="UP001239265">
    <property type="component" value="Unassembled WGS sequence"/>
</dbReference>
<evidence type="ECO:0000313" key="2">
    <source>
        <dbReference type="Proteomes" id="UP001239265"/>
    </source>
</evidence>
<name>A0ABD5B9S4_ELIMR</name>
<dbReference type="AlphaFoldDB" id="A0ABD5B9S4"/>
<protein>
    <recommendedName>
        <fullName evidence="3">Bacteriocin</fullName>
    </recommendedName>
</protein>